<evidence type="ECO:0000259" key="9">
    <source>
        <dbReference type="Pfam" id="PF12821"/>
    </source>
</evidence>
<dbReference type="GO" id="GO:0016020">
    <property type="term" value="C:membrane"/>
    <property type="evidence" value="ECO:0007669"/>
    <property type="project" value="UniProtKB-SubCell"/>
</dbReference>
<comment type="subcellular location">
    <subcellularLocation>
        <location evidence="1">Membrane</location>
        <topology evidence="1">Multi-pass membrane protein</topology>
    </subcellularLocation>
</comment>
<feature type="compositionally biased region" description="Basic and acidic residues" evidence="6">
    <location>
        <begin position="253"/>
        <end position="283"/>
    </location>
</feature>
<sequence length="745" mass="80965">MPGRVRSPLHSTVGATLQQRRKHAVSDPPAPEGDFAGTGENSDLTVPNAPFAAEHRSQSHNSLSASGRQSPRFMQSVKRAADRLGLDVDDYDRPKGAKSGAGVFGALIQGAGSLTGAATPAGASLTANAKRPGYRLSRYSVGDGPRESGDNSRPTSLYERSETPQSATRVNTDESPTSQTQMMPSSNALNRPATTDNRTRPTAIELPPRTRSGKPFSIKSFTDLTHLPLTPGSHFKNFMSGKGSQPGTPPSEYGDRGSDYFTEKPTKWQLEDDRKREKWEAEKKKRKKAKEKKKQQEIFIIQHVAAILARQQFLMKLIRAFMMFGSPTHRLEAQIQATARVLELTCQVVSLPGLVLISFNDDATHTSETKFLKQAGGLDLQKLLATHHLYWDVVHDQLSAEEASKQLDILMTSKPHYPLWAQIVIGGFCSSFICCVAFYGSFIDALISFPLGMLLVAIQILASRNDLYSNVFEIVIATIQSFLAAALASSNYFCYTAVTSSAIVLILPGYIVLSGSLELASRNITSGSVRMGYSVIYSLFLGFGIAIGAEFYRRITGSEVSGDGRDWDCHITHYPGAPWYLQTVPAWWYFLIVPGYSFWLSLRQSQPILAKELPAMVLISCAGWSANHFSAKAFPNRADITSAIGSFCVGLLGNVWGRFFKGTSFVVMLVGVLFQLPSGLGNGGLFNFAAESADGSSTSYSTGFQVAQQLVQVAIGLTVGLFLSAIVVHPFGGGRRRGGSGIFSF</sequence>
<feature type="transmembrane region" description="Helical" evidence="7">
    <location>
        <begin position="640"/>
        <end position="659"/>
    </location>
</feature>
<feature type="compositionally biased region" description="Polar residues" evidence="6">
    <location>
        <begin position="9"/>
        <end position="18"/>
    </location>
</feature>
<evidence type="ECO:0000256" key="6">
    <source>
        <dbReference type="SAM" id="MobiDB-lite"/>
    </source>
</evidence>
<comment type="caution">
    <text evidence="10">The sequence shown here is derived from an EMBL/GenBank/DDBJ whole genome shotgun (WGS) entry which is preliminary data.</text>
</comment>
<dbReference type="InterPro" id="IPR010619">
    <property type="entry name" value="ThrE-like_N"/>
</dbReference>
<feature type="transmembrane region" description="Helical" evidence="7">
    <location>
        <begin position="445"/>
        <end position="462"/>
    </location>
</feature>
<feature type="transmembrane region" description="Helical" evidence="7">
    <location>
        <begin position="419"/>
        <end position="439"/>
    </location>
</feature>
<dbReference type="Pfam" id="PF06738">
    <property type="entry name" value="ThrE"/>
    <property type="match status" value="1"/>
</dbReference>
<dbReference type="InterPro" id="IPR024528">
    <property type="entry name" value="ThrE_2"/>
</dbReference>
<gene>
    <name evidence="10" type="ORF">FFLO_05941</name>
</gene>
<organism evidence="10 11">
    <name type="scientific">Filobasidium floriforme</name>
    <dbReference type="NCBI Taxonomy" id="5210"/>
    <lineage>
        <taxon>Eukaryota</taxon>
        <taxon>Fungi</taxon>
        <taxon>Dikarya</taxon>
        <taxon>Basidiomycota</taxon>
        <taxon>Agaricomycotina</taxon>
        <taxon>Tremellomycetes</taxon>
        <taxon>Filobasidiales</taxon>
        <taxon>Filobasidiaceae</taxon>
        <taxon>Filobasidium</taxon>
    </lineage>
</organism>
<keyword evidence="2 7" id="KW-0812">Transmembrane</keyword>
<feature type="transmembrane region" description="Helical" evidence="7">
    <location>
        <begin position="586"/>
        <end position="602"/>
    </location>
</feature>
<dbReference type="EMBL" id="JABELV010000168">
    <property type="protein sequence ID" value="KAG7528772.1"/>
    <property type="molecule type" value="Genomic_DNA"/>
</dbReference>
<evidence type="ECO:0000256" key="4">
    <source>
        <dbReference type="ARBA" id="ARBA00023136"/>
    </source>
</evidence>
<feature type="transmembrane region" description="Helical" evidence="7">
    <location>
        <begin position="666"/>
        <end position="690"/>
    </location>
</feature>
<keyword evidence="4 7" id="KW-0472">Membrane</keyword>
<name>A0A8K0JH98_9TREE</name>
<evidence type="ECO:0000256" key="5">
    <source>
        <dbReference type="ARBA" id="ARBA00034125"/>
    </source>
</evidence>
<dbReference type="Proteomes" id="UP000812966">
    <property type="component" value="Unassembled WGS sequence"/>
</dbReference>
<evidence type="ECO:0000313" key="11">
    <source>
        <dbReference type="Proteomes" id="UP000812966"/>
    </source>
</evidence>
<dbReference type="GO" id="GO:0022857">
    <property type="term" value="F:transmembrane transporter activity"/>
    <property type="evidence" value="ECO:0007669"/>
    <property type="project" value="InterPro"/>
</dbReference>
<feature type="transmembrane region" description="Helical" evidence="7">
    <location>
        <begin position="614"/>
        <end position="634"/>
    </location>
</feature>
<feature type="transmembrane region" description="Helical" evidence="7">
    <location>
        <begin position="532"/>
        <end position="552"/>
    </location>
</feature>
<reference evidence="10" key="1">
    <citation type="submission" date="2020-04" db="EMBL/GenBank/DDBJ databases">
        <title>Analysis of mating type loci in Filobasidium floriforme.</title>
        <authorList>
            <person name="Nowrousian M."/>
        </authorList>
    </citation>
    <scope>NUCLEOTIDE SEQUENCE</scope>
    <source>
        <strain evidence="10">CBS 6242</strain>
    </source>
</reference>
<comment type="similarity">
    <text evidence="5">Belongs to the ThrE exporter (TC 2.A.79) family.</text>
</comment>
<dbReference type="Pfam" id="PF12821">
    <property type="entry name" value="ThrE_2"/>
    <property type="match status" value="1"/>
</dbReference>
<dbReference type="InterPro" id="IPR051361">
    <property type="entry name" value="ThrE/Ser_Exporter"/>
</dbReference>
<proteinExistence type="inferred from homology"/>
<keyword evidence="3 7" id="KW-1133">Transmembrane helix</keyword>
<evidence type="ECO:0000313" key="10">
    <source>
        <dbReference type="EMBL" id="KAG7528772.1"/>
    </source>
</evidence>
<feature type="domain" description="Threonine/Serine exporter ThrE" evidence="9">
    <location>
        <begin position="610"/>
        <end position="726"/>
    </location>
</feature>
<keyword evidence="11" id="KW-1185">Reference proteome</keyword>
<evidence type="ECO:0008006" key="12">
    <source>
        <dbReference type="Google" id="ProtNLM"/>
    </source>
</evidence>
<dbReference type="AlphaFoldDB" id="A0A8K0JH98"/>
<feature type="transmembrane region" description="Helical" evidence="7">
    <location>
        <begin position="710"/>
        <end position="728"/>
    </location>
</feature>
<evidence type="ECO:0000256" key="2">
    <source>
        <dbReference type="ARBA" id="ARBA00022692"/>
    </source>
</evidence>
<evidence type="ECO:0000256" key="1">
    <source>
        <dbReference type="ARBA" id="ARBA00004141"/>
    </source>
</evidence>
<evidence type="ECO:0000256" key="3">
    <source>
        <dbReference type="ARBA" id="ARBA00022989"/>
    </source>
</evidence>
<protein>
    <recommendedName>
        <fullName evidence="12">DUF1212-domain-containing protein</fullName>
    </recommendedName>
</protein>
<feature type="compositionally biased region" description="Polar residues" evidence="6">
    <location>
        <begin position="163"/>
        <end position="196"/>
    </location>
</feature>
<accession>A0A8K0JH98</accession>
<evidence type="ECO:0000259" key="8">
    <source>
        <dbReference type="Pfam" id="PF06738"/>
    </source>
</evidence>
<dbReference type="PANTHER" id="PTHR31082:SF4">
    <property type="entry name" value="PHEROMONE-REGULATED MEMBRANE PROTEIN 10"/>
    <property type="match status" value="1"/>
</dbReference>
<feature type="region of interest" description="Disordered" evidence="6">
    <location>
        <begin position="135"/>
        <end position="216"/>
    </location>
</feature>
<dbReference type="OrthoDB" id="413008at2759"/>
<evidence type="ECO:0000256" key="7">
    <source>
        <dbReference type="SAM" id="Phobius"/>
    </source>
</evidence>
<feature type="region of interest" description="Disordered" evidence="6">
    <location>
        <begin position="235"/>
        <end position="288"/>
    </location>
</feature>
<dbReference type="PANTHER" id="PTHR31082">
    <property type="entry name" value="PHEROMONE-REGULATED MEMBRANE PROTEIN 10"/>
    <property type="match status" value="1"/>
</dbReference>
<feature type="compositionally biased region" description="Polar residues" evidence="6">
    <location>
        <begin position="59"/>
        <end position="73"/>
    </location>
</feature>
<feature type="transmembrane region" description="Helical" evidence="7">
    <location>
        <begin position="499"/>
        <end position="520"/>
    </location>
</feature>
<feature type="domain" description="Threonine/serine exporter-like N-terminal" evidence="8">
    <location>
        <begin position="313"/>
        <end position="551"/>
    </location>
</feature>
<feature type="region of interest" description="Disordered" evidence="6">
    <location>
        <begin position="1"/>
        <end position="76"/>
    </location>
</feature>